<dbReference type="GO" id="GO:0004331">
    <property type="term" value="F:fructose-2,6-bisphosphate 2-phosphatase activity"/>
    <property type="evidence" value="ECO:0007669"/>
    <property type="project" value="TreeGrafter"/>
</dbReference>
<comment type="similarity">
    <text evidence="1">In the C-terminal section; belongs to the phosphoglycerate mutase family.</text>
</comment>
<evidence type="ECO:0000313" key="4">
    <source>
        <dbReference type="EMBL" id="KAI9560180.1"/>
    </source>
</evidence>
<dbReference type="PANTHER" id="PTHR10606">
    <property type="entry name" value="6-PHOSPHOFRUCTO-2-KINASE/FRUCTOSE-2,6-BISPHOSPHATASE"/>
    <property type="match status" value="1"/>
</dbReference>
<sequence>MLVVLTERLSPILEWLKSVAGYSVVESNSKALNVSRTQRGKDRPPLDCSPRMNHSFRLAVGQSSSLSELSTQTDDCILLDGKKVSFLKLSDLSGDSKKDLCRRLVASNGQDVFLMGISYSEAQSLTNCRDFPKASSQTLPRCRSYRLRKTQLMADPFDTLSSVVSEVNNGKRTLYFSRHGESEYNVLGKVGGDADLSSRGRQYADCLAEYVNSTLGSIPGFKLWTSCLKRTIQTAKNIKAPQEHMEALNELDTGVCDGLTYEEIAERYPIEFAARDDDKFHYRYPEGESYFDLLLRVQPVLDRLKVEDNVMVIAHQAVLRCLLAALLNKDEKELPYIHTPLHTVMRLSFNPVDDGCHLELIPLSIECVETHRAKPENCSLTRTAEEALITVPAHF</sequence>
<reference evidence="4 5" key="1">
    <citation type="submission" date="2022-05" db="EMBL/GenBank/DDBJ databases">
        <title>A multi-omics perspective on studying reproductive biology in Daphnia sinensis.</title>
        <authorList>
            <person name="Jia J."/>
        </authorList>
    </citation>
    <scope>NUCLEOTIDE SEQUENCE [LARGE SCALE GENOMIC DNA]</scope>
    <source>
        <strain evidence="4 5">WSL</strain>
    </source>
</reference>
<dbReference type="InterPro" id="IPR003094">
    <property type="entry name" value="6Pfruct_kin"/>
</dbReference>
<organism evidence="4 5">
    <name type="scientific">Daphnia sinensis</name>
    <dbReference type="NCBI Taxonomy" id="1820382"/>
    <lineage>
        <taxon>Eukaryota</taxon>
        <taxon>Metazoa</taxon>
        <taxon>Ecdysozoa</taxon>
        <taxon>Arthropoda</taxon>
        <taxon>Crustacea</taxon>
        <taxon>Branchiopoda</taxon>
        <taxon>Diplostraca</taxon>
        <taxon>Cladocera</taxon>
        <taxon>Anomopoda</taxon>
        <taxon>Daphniidae</taxon>
        <taxon>Daphnia</taxon>
        <taxon>Daphnia similis group</taxon>
    </lineage>
</organism>
<feature type="active site" description="Proton donor/acceptor" evidence="2">
    <location>
        <position position="250"/>
    </location>
</feature>
<dbReference type="AlphaFoldDB" id="A0AAD5LE03"/>
<dbReference type="InterPro" id="IPR013078">
    <property type="entry name" value="His_Pase_superF_clade-1"/>
</dbReference>
<comment type="caution">
    <text evidence="4">The sequence shown here is derived from an EMBL/GenBank/DDBJ whole genome shotgun (WGS) entry which is preliminary data.</text>
</comment>
<gene>
    <name evidence="4" type="ORF">GHT06_014191</name>
</gene>
<dbReference type="GO" id="GO:0005524">
    <property type="term" value="F:ATP binding"/>
    <property type="evidence" value="ECO:0007669"/>
    <property type="project" value="InterPro"/>
</dbReference>
<dbReference type="PANTHER" id="PTHR10606:SF44">
    <property type="entry name" value="6-PHOSPHOFRUCTO 2-KINASE_FRUCTOSE 2,6-BISPHOSPHATASE LONG FORM"/>
    <property type="match status" value="1"/>
</dbReference>
<evidence type="ECO:0008006" key="6">
    <source>
        <dbReference type="Google" id="ProtNLM"/>
    </source>
</evidence>
<keyword evidence="5" id="KW-1185">Reference proteome</keyword>
<dbReference type="CDD" id="cd07067">
    <property type="entry name" value="HP_PGM_like"/>
    <property type="match status" value="1"/>
</dbReference>
<dbReference type="GO" id="GO:0006003">
    <property type="term" value="P:fructose 2,6-bisphosphate metabolic process"/>
    <property type="evidence" value="ECO:0007669"/>
    <property type="project" value="InterPro"/>
</dbReference>
<dbReference type="SUPFAM" id="SSF53254">
    <property type="entry name" value="Phosphoglycerate mutase-like"/>
    <property type="match status" value="1"/>
</dbReference>
<dbReference type="PRINTS" id="PR00991">
    <property type="entry name" value="6PFRUCTKNASE"/>
</dbReference>
<dbReference type="SMART" id="SM00855">
    <property type="entry name" value="PGAM"/>
    <property type="match status" value="1"/>
</dbReference>
<feature type="binding site" evidence="3">
    <location>
        <begin position="178"/>
        <end position="185"/>
    </location>
    <ligand>
        <name>substrate</name>
    </ligand>
</feature>
<dbReference type="Gene3D" id="3.40.50.1240">
    <property type="entry name" value="Phosphoglycerate mutase-like"/>
    <property type="match status" value="1"/>
</dbReference>
<evidence type="ECO:0000256" key="1">
    <source>
        <dbReference type="ARBA" id="ARBA00008408"/>
    </source>
</evidence>
<evidence type="ECO:0000313" key="5">
    <source>
        <dbReference type="Proteomes" id="UP000820818"/>
    </source>
</evidence>
<dbReference type="Pfam" id="PF00300">
    <property type="entry name" value="His_Phos_1"/>
    <property type="match status" value="1"/>
</dbReference>
<feature type="active site" description="Tele-phosphohistidine intermediate" evidence="2">
    <location>
        <position position="179"/>
    </location>
</feature>
<evidence type="ECO:0000256" key="2">
    <source>
        <dbReference type="PIRSR" id="PIRSR613078-1"/>
    </source>
</evidence>
<proteinExistence type="inferred from homology"/>
<dbReference type="EMBL" id="WJBH02000004">
    <property type="protein sequence ID" value="KAI9560180.1"/>
    <property type="molecule type" value="Genomic_DNA"/>
</dbReference>
<dbReference type="GO" id="GO:0005829">
    <property type="term" value="C:cytosol"/>
    <property type="evidence" value="ECO:0007669"/>
    <property type="project" value="TreeGrafter"/>
</dbReference>
<dbReference type="Proteomes" id="UP000820818">
    <property type="component" value="Linkage Group LG4"/>
</dbReference>
<protein>
    <recommendedName>
        <fullName evidence="6">6-phosphofructo-2-kinase</fullName>
    </recommendedName>
</protein>
<evidence type="ECO:0000256" key="3">
    <source>
        <dbReference type="PIRSR" id="PIRSR613078-2"/>
    </source>
</evidence>
<accession>A0AAD5LE03</accession>
<name>A0AAD5LE03_9CRUS</name>
<dbReference type="InterPro" id="IPR029033">
    <property type="entry name" value="His_PPase_superfam"/>
</dbReference>
<dbReference type="FunFam" id="3.40.50.1240:FF:000001">
    <property type="entry name" value="6-phosphofructo-2-kinase/fructose-2, 6-bisphosphatase 3 isoform 2"/>
    <property type="match status" value="1"/>
</dbReference>
<dbReference type="GO" id="GO:0003873">
    <property type="term" value="F:6-phosphofructo-2-kinase activity"/>
    <property type="evidence" value="ECO:0007669"/>
    <property type="project" value="TreeGrafter"/>
</dbReference>
<feature type="binding site" evidence="3">
    <location>
        <position position="230"/>
    </location>
    <ligand>
        <name>substrate</name>
    </ligand>
</feature>